<dbReference type="Proteomes" id="UP000249646">
    <property type="component" value="Unassembled WGS sequence"/>
</dbReference>
<dbReference type="GO" id="GO:0006508">
    <property type="term" value="P:proteolysis"/>
    <property type="evidence" value="ECO:0007669"/>
    <property type="project" value="InterPro"/>
</dbReference>
<dbReference type="OrthoDB" id="2040956at2"/>
<dbReference type="EMBL" id="QKUB01000001">
    <property type="protein sequence ID" value="PZW01545.1"/>
    <property type="molecule type" value="Genomic_DNA"/>
</dbReference>
<dbReference type="InterPro" id="IPR029045">
    <property type="entry name" value="ClpP/crotonase-like_dom_sf"/>
</dbReference>
<dbReference type="RefSeq" id="WP_111517982.1">
    <property type="nucleotide sequence ID" value="NZ_QKUB01000001.1"/>
</dbReference>
<gene>
    <name evidence="2" type="ORF">BCF89_10165</name>
</gene>
<protein>
    <submittedName>
        <fullName evidence="2">Peptidase S41-like protein</fullName>
    </submittedName>
</protein>
<dbReference type="Gene3D" id="3.90.226.10">
    <property type="entry name" value="2-enoyl-CoA Hydratase, Chain A, domain 1"/>
    <property type="match status" value="1"/>
</dbReference>
<dbReference type="SMART" id="SM00245">
    <property type="entry name" value="TSPc"/>
    <property type="match status" value="1"/>
</dbReference>
<comment type="caution">
    <text evidence="2">The sequence shown here is derived from an EMBL/GenBank/DDBJ whole genome shotgun (WGS) entry which is preliminary data.</text>
</comment>
<name>A0A2W7G919_9BACT</name>
<sequence length="601" mass="69291">MEKTSNKTRLVKFILPILSGSILPIAMLSAKCQTKEYLDDLTITKHSFKNYNPEFNVKEKADLKAYWKNEEMYVDVDEFLSTLEGFIDNSKFTTKIDLNKKEKSYILKGSTLGNEGESETQPDALVINWEKNTISVPNTWFFYSIIKPQQLTDGNQFLKSEYEQKIDATGDVVFDLGKYNMDILFKENKVLVPFSVFNTLFVTQNYNNIYFNGKTFTNLEAGIDSYSSFGTPKEAKLRIQKDATIAKKKPTKRQREINFHHLSFVMDYFYGLKRYKKFDSFEKYIGEDYKKKFLSTNPEEFHQAYIDVFHKKLNELHTRIDSLSYYNGYTEESLRNSKLAKDSKKYYGDYYNEFFKTQGELQDNFKKTFKKDLDKLELDDHIRFVGDDTAILSTFGFADATKDQIADKNNTWRYDTYFLMKNLMEKIKAKKEIKNIILDLSLNGGGSVQAMIRTLGFLTNNKVVNREYDVLNKIGSKTLSQVDVFGDNKFTKHNYDKYKWTALVGINTFSAANQATSIIKEMGIAKIIGQKSGGGMSAVIPATLLDGTTITMSSPNNATYGEKYDDIEGGIEPYVKLDYKDFYDNEKVKQAALEAHKIKQK</sequence>
<dbReference type="Pfam" id="PF03572">
    <property type="entry name" value="Peptidase_S41"/>
    <property type="match status" value="1"/>
</dbReference>
<reference evidence="2 3" key="1">
    <citation type="submission" date="2018-06" db="EMBL/GenBank/DDBJ databases">
        <title>Genomic Encyclopedia of Archaeal and Bacterial Type Strains, Phase II (KMG-II): from individual species to whole genera.</title>
        <authorList>
            <person name="Goeker M."/>
        </authorList>
    </citation>
    <scope>NUCLEOTIDE SEQUENCE [LARGE SCALE GENOMIC DNA]</scope>
    <source>
        <strain evidence="2 3">ATCC 51348</strain>
    </source>
</reference>
<evidence type="ECO:0000313" key="2">
    <source>
        <dbReference type="EMBL" id="PZW01545.1"/>
    </source>
</evidence>
<evidence type="ECO:0000313" key="3">
    <source>
        <dbReference type="Proteomes" id="UP000249646"/>
    </source>
</evidence>
<dbReference type="SUPFAM" id="SSF52096">
    <property type="entry name" value="ClpP/crotonase"/>
    <property type="match status" value="1"/>
</dbReference>
<keyword evidence="3" id="KW-1185">Reference proteome</keyword>
<accession>A0A2W7G919</accession>
<dbReference type="InterPro" id="IPR005151">
    <property type="entry name" value="Tail-specific_protease"/>
</dbReference>
<organism evidence="2 3">
    <name type="scientific">Metamycoplasma auris</name>
    <dbReference type="NCBI Taxonomy" id="51363"/>
    <lineage>
        <taxon>Bacteria</taxon>
        <taxon>Bacillati</taxon>
        <taxon>Mycoplasmatota</taxon>
        <taxon>Mycoplasmoidales</taxon>
        <taxon>Metamycoplasmataceae</taxon>
        <taxon>Metamycoplasma</taxon>
    </lineage>
</organism>
<evidence type="ECO:0000259" key="1">
    <source>
        <dbReference type="SMART" id="SM00245"/>
    </source>
</evidence>
<dbReference type="GO" id="GO:0008236">
    <property type="term" value="F:serine-type peptidase activity"/>
    <property type="evidence" value="ECO:0007669"/>
    <property type="project" value="InterPro"/>
</dbReference>
<proteinExistence type="predicted"/>
<dbReference type="AlphaFoldDB" id="A0A2W7G919"/>
<feature type="domain" description="Tail specific protease" evidence="1">
    <location>
        <begin position="366"/>
        <end position="578"/>
    </location>
</feature>